<dbReference type="InterPro" id="IPR011010">
    <property type="entry name" value="DNA_brk_join_enz"/>
</dbReference>
<dbReference type="KEGG" id="nmes:H9L09_14775"/>
<accession>A0A7G9R872</accession>
<dbReference type="CDD" id="cd01189">
    <property type="entry name" value="INT_ICEBs1_C_like"/>
    <property type="match status" value="1"/>
</dbReference>
<dbReference type="InterPro" id="IPR050090">
    <property type="entry name" value="Tyrosine_recombinase_XerCD"/>
</dbReference>
<dbReference type="PANTHER" id="PTHR30349">
    <property type="entry name" value="PHAGE INTEGRASE-RELATED"/>
    <property type="match status" value="1"/>
</dbReference>
<evidence type="ECO:0000256" key="5">
    <source>
        <dbReference type="PROSITE-ProRule" id="PRU01248"/>
    </source>
</evidence>
<dbReference type="AlphaFoldDB" id="A0A7G9R872"/>
<dbReference type="Pfam" id="PF14659">
    <property type="entry name" value="Phage_int_SAM_3"/>
    <property type="match status" value="1"/>
</dbReference>
<dbReference type="InterPro" id="IPR004107">
    <property type="entry name" value="Integrase_SAM-like_N"/>
</dbReference>
<dbReference type="Gene3D" id="1.10.443.10">
    <property type="entry name" value="Intergrase catalytic core"/>
    <property type="match status" value="1"/>
</dbReference>
<evidence type="ECO:0000313" key="10">
    <source>
        <dbReference type="Proteomes" id="UP000515947"/>
    </source>
</evidence>
<dbReference type="PROSITE" id="PS51900">
    <property type="entry name" value="CB"/>
    <property type="match status" value="1"/>
</dbReference>
<keyword evidence="2" id="KW-0229">DNA integration</keyword>
<evidence type="ECO:0000259" key="8">
    <source>
        <dbReference type="PROSITE" id="PS51900"/>
    </source>
</evidence>
<dbReference type="SUPFAM" id="SSF56349">
    <property type="entry name" value="DNA breaking-rejoining enzymes"/>
    <property type="match status" value="1"/>
</dbReference>
<organism evidence="9 10">
    <name type="scientific">Nocardioides mesophilus</name>
    <dbReference type="NCBI Taxonomy" id="433659"/>
    <lineage>
        <taxon>Bacteria</taxon>
        <taxon>Bacillati</taxon>
        <taxon>Actinomycetota</taxon>
        <taxon>Actinomycetes</taxon>
        <taxon>Propionibacteriales</taxon>
        <taxon>Nocardioidaceae</taxon>
        <taxon>Nocardioides</taxon>
    </lineage>
</organism>
<dbReference type="InterPro" id="IPR002104">
    <property type="entry name" value="Integrase_catalytic"/>
</dbReference>
<gene>
    <name evidence="9" type="ORF">H9L09_14775</name>
</gene>
<reference evidence="9 10" key="1">
    <citation type="submission" date="2020-08" db="EMBL/GenBank/DDBJ databases">
        <title>Genome sequence of Nocardioides mesophilus KACC 16243T.</title>
        <authorList>
            <person name="Hyun D.-W."/>
            <person name="Bae J.-W."/>
        </authorList>
    </citation>
    <scope>NUCLEOTIDE SEQUENCE [LARGE SCALE GENOMIC DNA]</scope>
    <source>
        <strain evidence="9 10">KACC 16243</strain>
    </source>
</reference>
<dbReference type="EMBL" id="CP060713">
    <property type="protein sequence ID" value="QNN51797.1"/>
    <property type="molecule type" value="Genomic_DNA"/>
</dbReference>
<dbReference type="Pfam" id="PF00589">
    <property type="entry name" value="Phage_integrase"/>
    <property type="match status" value="1"/>
</dbReference>
<name>A0A7G9R872_9ACTN</name>
<feature type="domain" description="Tyr recombinase" evidence="7">
    <location>
        <begin position="171"/>
        <end position="366"/>
    </location>
</feature>
<dbReference type="GO" id="GO:0015074">
    <property type="term" value="P:DNA integration"/>
    <property type="evidence" value="ECO:0007669"/>
    <property type="project" value="UniProtKB-KW"/>
</dbReference>
<feature type="compositionally biased region" description="Basic and acidic residues" evidence="6">
    <location>
        <begin position="37"/>
        <end position="55"/>
    </location>
</feature>
<evidence type="ECO:0000256" key="1">
    <source>
        <dbReference type="ARBA" id="ARBA00008857"/>
    </source>
</evidence>
<protein>
    <submittedName>
        <fullName evidence="9">Tyrosine-type recombinase/integrase</fullName>
    </submittedName>
</protein>
<evidence type="ECO:0000256" key="6">
    <source>
        <dbReference type="SAM" id="MobiDB-lite"/>
    </source>
</evidence>
<dbReference type="GO" id="GO:0006310">
    <property type="term" value="P:DNA recombination"/>
    <property type="evidence" value="ECO:0007669"/>
    <property type="project" value="UniProtKB-KW"/>
</dbReference>
<feature type="region of interest" description="Disordered" evidence="6">
    <location>
        <begin position="25"/>
        <end position="55"/>
    </location>
</feature>
<sequence length="389" mass="43652">MAWIKTRVTDDGDTRFVACYRDPEGRQRSAGTYSSRRAAERAAHREEAKVREGAWHDHSRGQVTFAEYVETVWLPSKHVETSTLAAYRSYLDKHFIPAFGKRPMGKILPSEIQRWVTTATGTPTENGHGLSAASVRKYHTMLHSIFERAQRDRVVTFNPCAHTELPKVIKKKARTLTPEEYVAILASLPAQHRLMVETAINTGLRWGELIALKPRHLDLIKRTLTVEETLVEVSIKNSPTGARMITKPYPKDNEPRTLGLPTDLVAQLADAIATRRLGPDDLLFATRDGTPISRNSFRTRMWLPAIKASGVDFAVRVHDLRHAHASWLLAGGSDLKSVMDRMGHAQITTTQKYLHALPDADQKNLDALNRIRAREPHPDDGTSNADQAD</sequence>
<dbReference type="InterPro" id="IPR044068">
    <property type="entry name" value="CB"/>
</dbReference>
<keyword evidence="4" id="KW-0233">DNA recombination</keyword>
<evidence type="ECO:0000256" key="3">
    <source>
        <dbReference type="ARBA" id="ARBA00023125"/>
    </source>
</evidence>
<dbReference type="Proteomes" id="UP000515947">
    <property type="component" value="Chromosome"/>
</dbReference>
<evidence type="ECO:0000313" key="9">
    <source>
        <dbReference type="EMBL" id="QNN51797.1"/>
    </source>
</evidence>
<dbReference type="PROSITE" id="PS51898">
    <property type="entry name" value="TYR_RECOMBINASE"/>
    <property type="match status" value="1"/>
</dbReference>
<dbReference type="InterPro" id="IPR010998">
    <property type="entry name" value="Integrase_recombinase_N"/>
</dbReference>
<evidence type="ECO:0000256" key="4">
    <source>
        <dbReference type="ARBA" id="ARBA00023172"/>
    </source>
</evidence>
<keyword evidence="10" id="KW-1185">Reference proteome</keyword>
<proteinExistence type="inferred from homology"/>
<dbReference type="RefSeq" id="WP_187577635.1">
    <property type="nucleotide sequence ID" value="NZ_CP060713.1"/>
</dbReference>
<keyword evidence="3 5" id="KW-0238">DNA-binding</keyword>
<feature type="domain" description="Core-binding (CB)" evidence="8">
    <location>
        <begin position="59"/>
        <end position="150"/>
    </location>
</feature>
<comment type="similarity">
    <text evidence="1">Belongs to the 'phage' integrase family.</text>
</comment>
<dbReference type="InterPro" id="IPR013762">
    <property type="entry name" value="Integrase-like_cat_sf"/>
</dbReference>
<dbReference type="GO" id="GO:0003677">
    <property type="term" value="F:DNA binding"/>
    <property type="evidence" value="ECO:0007669"/>
    <property type="project" value="UniProtKB-UniRule"/>
</dbReference>
<evidence type="ECO:0000259" key="7">
    <source>
        <dbReference type="PROSITE" id="PS51898"/>
    </source>
</evidence>
<evidence type="ECO:0000256" key="2">
    <source>
        <dbReference type="ARBA" id="ARBA00022908"/>
    </source>
</evidence>
<dbReference type="Gene3D" id="1.10.150.130">
    <property type="match status" value="1"/>
</dbReference>
<dbReference type="PANTHER" id="PTHR30349:SF64">
    <property type="entry name" value="PROPHAGE INTEGRASE INTD-RELATED"/>
    <property type="match status" value="1"/>
</dbReference>